<dbReference type="EMBL" id="SADE01000001">
    <property type="protein sequence ID" value="RVU37775.1"/>
    <property type="molecule type" value="Genomic_DNA"/>
</dbReference>
<dbReference type="GO" id="GO:0005829">
    <property type="term" value="C:cytosol"/>
    <property type="evidence" value="ECO:0007669"/>
    <property type="project" value="TreeGrafter"/>
</dbReference>
<sequence>MEQQAFDDTDIDRRLAERLRGLRLERGWSLDDLATRSGISRATLSRLENAAVSATAMVLGKLCAVHGLTLSRLMHLVEQDFAPLVRRADQTEWTDNETGFTRRIVSPPSEALTGEALECRLEPGRTIAYDASPRPGMEHHLIMITGRLTVTVEGAAHHLSAGDCLRYRLDGASTFETPPESSAQYLLFIL</sequence>
<dbReference type="AlphaFoldDB" id="A0A3S2VQC6"/>
<dbReference type="PROSITE" id="PS50943">
    <property type="entry name" value="HTH_CROC1"/>
    <property type="match status" value="1"/>
</dbReference>
<dbReference type="GO" id="GO:0003700">
    <property type="term" value="F:DNA-binding transcription factor activity"/>
    <property type="evidence" value="ECO:0007669"/>
    <property type="project" value="TreeGrafter"/>
</dbReference>
<proteinExistence type="predicted"/>
<dbReference type="Pfam" id="PF13560">
    <property type="entry name" value="HTH_31"/>
    <property type="match status" value="1"/>
</dbReference>
<dbReference type="Proteomes" id="UP000287447">
    <property type="component" value="Unassembled WGS sequence"/>
</dbReference>
<dbReference type="RefSeq" id="WP_127763099.1">
    <property type="nucleotide sequence ID" value="NZ_SADE01000001.1"/>
</dbReference>
<accession>A0A3S2VQC6</accession>
<evidence type="ECO:0000313" key="4">
    <source>
        <dbReference type="Proteomes" id="UP000287447"/>
    </source>
</evidence>
<reference evidence="4" key="1">
    <citation type="submission" date="2019-01" db="EMBL/GenBank/DDBJ databases">
        <title>Gri0909 isolated from a small marine red alga.</title>
        <authorList>
            <person name="Kim J."/>
            <person name="Jeong S.E."/>
            <person name="Jeon C.O."/>
        </authorList>
    </citation>
    <scope>NUCLEOTIDE SEQUENCE [LARGE SCALE GENOMIC DNA]</scope>
    <source>
        <strain evidence="4">Gri0909</strain>
    </source>
</reference>
<evidence type="ECO:0000256" key="1">
    <source>
        <dbReference type="ARBA" id="ARBA00023125"/>
    </source>
</evidence>
<keyword evidence="4" id="KW-1185">Reference proteome</keyword>
<dbReference type="OrthoDB" id="189170at2"/>
<dbReference type="InterPro" id="IPR010982">
    <property type="entry name" value="Lambda_DNA-bd_dom_sf"/>
</dbReference>
<dbReference type="SUPFAM" id="SSF47413">
    <property type="entry name" value="lambda repressor-like DNA-binding domains"/>
    <property type="match status" value="1"/>
</dbReference>
<feature type="domain" description="HTH cro/C1-type" evidence="2">
    <location>
        <begin position="19"/>
        <end position="73"/>
    </location>
</feature>
<dbReference type="GO" id="GO:0003677">
    <property type="term" value="F:DNA binding"/>
    <property type="evidence" value="ECO:0007669"/>
    <property type="project" value="UniProtKB-KW"/>
</dbReference>
<dbReference type="InterPro" id="IPR050807">
    <property type="entry name" value="TransReg_Diox_bact_type"/>
</dbReference>
<dbReference type="Gene3D" id="1.10.260.40">
    <property type="entry name" value="lambda repressor-like DNA-binding domains"/>
    <property type="match status" value="1"/>
</dbReference>
<protein>
    <submittedName>
        <fullName evidence="3">XRE family transcriptional regulator</fullName>
    </submittedName>
</protein>
<dbReference type="PANTHER" id="PTHR46797:SF10">
    <property type="entry name" value="BLR1115 PROTEIN"/>
    <property type="match status" value="1"/>
</dbReference>
<name>A0A3S2VQC6_9PROT</name>
<gene>
    <name evidence="3" type="ORF">EOI86_00260</name>
</gene>
<evidence type="ECO:0000259" key="2">
    <source>
        <dbReference type="PROSITE" id="PS50943"/>
    </source>
</evidence>
<dbReference type="InterPro" id="IPR011051">
    <property type="entry name" value="RmlC_Cupin_sf"/>
</dbReference>
<dbReference type="Gene3D" id="2.60.120.10">
    <property type="entry name" value="Jelly Rolls"/>
    <property type="match status" value="1"/>
</dbReference>
<dbReference type="InterPro" id="IPR001387">
    <property type="entry name" value="Cro/C1-type_HTH"/>
</dbReference>
<dbReference type="InterPro" id="IPR014710">
    <property type="entry name" value="RmlC-like_jellyroll"/>
</dbReference>
<organism evidence="3 4">
    <name type="scientific">Hwanghaeella grinnelliae</name>
    <dbReference type="NCBI Taxonomy" id="2500179"/>
    <lineage>
        <taxon>Bacteria</taxon>
        <taxon>Pseudomonadati</taxon>
        <taxon>Pseudomonadota</taxon>
        <taxon>Alphaproteobacteria</taxon>
        <taxon>Rhodospirillales</taxon>
        <taxon>Rhodospirillaceae</taxon>
        <taxon>Hwanghaeella</taxon>
    </lineage>
</organism>
<dbReference type="SUPFAM" id="SSF51182">
    <property type="entry name" value="RmlC-like cupins"/>
    <property type="match status" value="1"/>
</dbReference>
<dbReference type="PANTHER" id="PTHR46797">
    <property type="entry name" value="HTH-TYPE TRANSCRIPTIONAL REGULATOR"/>
    <property type="match status" value="1"/>
</dbReference>
<dbReference type="SMART" id="SM00530">
    <property type="entry name" value="HTH_XRE"/>
    <property type="match status" value="1"/>
</dbReference>
<evidence type="ECO:0000313" key="3">
    <source>
        <dbReference type="EMBL" id="RVU37775.1"/>
    </source>
</evidence>
<keyword evidence="1" id="KW-0238">DNA-binding</keyword>
<comment type="caution">
    <text evidence="3">The sequence shown here is derived from an EMBL/GenBank/DDBJ whole genome shotgun (WGS) entry which is preliminary data.</text>
</comment>
<dbReference type="CDD" id="cd00093">
    <property type="entry name" value="HTH_XRE"/>
    <property type="match status" value="1"/>
</dbReference>
<dbReference type="CDD" id="cd02209">
    <property type="entry name" value="cupin_XRE_C"/>
    <property type="match status" value="1"/>
</dbReference>